<keyword evidence="2" id="KW-0418">Kinase</keyword>
<dbReference type="Gene3D" id="3.90.1200.10">
    <property type="match status" value="1"/>
</dbReference>
<name>A0A132NX34_GIAIN</name>
<dbReference type="PANTHER" id="PTHR22603">
    <property type="entry name" value="CHOLINE/ETHANOALAMINE KINASE"/>
    <property type="match status" value="1"/>
</dbReference>
<dbReference type="OrthoDB" id="10267235at2759"/>
<dbReference type="GO" id="GO:0005737">
    <property type="term" value="C:cytoplasm"/>
    <property type="evidence" value="ECO:0007669"/>
    <property type="project" value="TreeGrafter"/>
</dbReference>
<dbReference type="InterPro" id="IPR011009">
    <property type="entry name" value="Kinase-like_dom_sf"/>
</dbReference>
<dbReference type="GO" id="GO:0004305">
    <property type="term" value="F:ethanolamine kinase activity"/>
    <property type="evidence" value="ECO:0007669"/>
    <property type="project" value="TreeGrafter"/>
</dbReference>
<evidence type="ECO:0000313" key="2">
    <source>
        <dbReference type="EMBL" id="KWX14619.1"/>
    </source>
</evidence>
<gene>
    <name evidence="2" type="ORF">QR46_1362</name>
</gene>
<organism evidence="2 3">
    <name type="scientific">Giardia duodenalis assemblage B</name>
    <dbReference type="NCBI Taxonomy" id="1394984"/>
    <lineage>
        <taxon>Eukaryota</taxon>
        <taxon>Metamonada</taxon>
        <taxon>Diplomonadida</taxon>
        <taxon>Hexamitidae</taxon>
        <taxon>Giardiinae</taxon>
        <taxon>Giardia</taxon>
    </lineage>
</organism>
<protein>
    <submittedName>
        <fullName evidence="2">Putative Ethanolamine kinase/ choline kinase</fullName>
    </submittedName>
</protein>
<dbReference type="PANTHER" id="PTHR22603:SF93">
    <property type="entry name" value="RE24176P"/>
    <property type="match status" value="1"/>
</dbReference>
<comment type="caution">
    <text evidence="2">The sequence shown here is derived from an EMBL/GenBank/DDBJ whole genome shotgun (WGS) entry which is preliminary data.</text>
</comment>
<sequence length="342" mass="38985">MAVFRDNIALGRDITAALMILEKELGSQYCYCKTLEGCSNEVHVIENVESGSTHIMRFTRESRFQNYGTEKKILSKVAGSGLATSHVYLFSDGIVTEHIEGHCIESDELLGASPYYKLIAKQMRYLHKIAIADMLVGEDFSTSSYGLKFFLDISRDYMGGKTEAEMLHKLYSEDGVLGQLVRKHPSLLWVCISHNDLHSGNIIYCPSTQEVRFIDWEYAAYNINAFDIACFFLEFTGINCDISAFPCATKRQDFYQHYFGDSSILIDSLCLFFVPLACFFWAAWSSELNGLDAYTENRIRLGEATLHKLMNEIWPESRVELGEEENKILETVDFTFQSQCVY</sequence>
<proteinExistence type="inferred from homology"/>
<evidence type="ECO:0000256" key="1">
    <source>
        <dbReference type="ARBA" id="ARBA00038211"/>
    </source>
</evidence>
<evidence type="ECO:0000313" key="3">
    <source>
        <dbReference type="Proteomes" id="UP000070089"/>
    </source>
</evidence>
<dbReference type="VEuPathDB" id="GiardiaDB:QR46_1362"/>
<dbReference type="EMBL" id="JXTI01000027">
    <property type="protein sequence ID" value="KWX14619.1"/>
    <property type="molecule type" value="Genomic_DNA"/>
</dbReference>
<reference evidence="2 3" key="1">
    <citation type="journal article" date="2015" name="Mol. Biochem. Parasitol.">
        <title>Identification of polymorphic genes for use in assemblage B genotyping assays through comparative genomics of multiple assemblage B Giardia duodenalis isolates.</title>
        <authorList>
            <person name="Wielinga C."/>
            <person name="Thompson R.C."/>
            <person name="Monis P."/>
            <person name="Ryan U."/>
        </authorList>
    </citation>
    <scope>NUCLEOTIDE SEQUENCE [LARGE SCALE GENOMIC DNA]</scope>
    <source>
        <strain evidence="2 3">BAH15c1</strain>
    </source>
</reference>
<dbReference type="AlphaFoldDB" id="A0A132NX34"/>
<comment type="similarity">
    <text evidence="1">Belongs to the choline/ethanolamine kinase family.</text>
</comment>
<dbReference type="GO" id="GO:0006646">
    <property type="term" value="P:phosphatidylethanolamine biosynthetic process"/>
    <property type="evidence" value="ECO:0007669"/>
    <property type="project" value="TreeGrafter"/>
</dbReference>
<dbReference type="SUPFAM" id="SSF56112">
    <property type="entry name" value="Protein kinase-like (PK-like)"/>
    <property type="match status" value="1"/>
</dbReference>
<dbReference type="GO" id="GO:0004103">
    <property type="term" value="F:choline kinase activity"/>
    <property type="evidence" value="ECO:0007669"/>
    <property type="project" value="TreeGrafter"/>
</dbReference>
<dbReference type="Pfam" id="PF01633">
    <property type="entry name" value="Choline_kinase"/>
    <property type="match status" value="1"/>
</dbReference>
<dbReference type="Proteomes" id="UP000070089">
    <property type="component" value="Unassembled WGS sequence"/>
</dbReference>
<accession>A0A132NX34</accession>
<keyword evidence="2" id="KW-0808">Transferase</keyword>